<organism evidence="1 2">
    <name type="scientific">Sulfuriferula plumbiphila</name>
    <dbReference type="NCBI Taxonomy" id="171865"/>
    <lineage>
        <taxon>Bacteria</taxon>
        <taxon>Pseudomonadati</taxon>
        <taxon>Pseudomonadota</taxon>
        <taxon>Betaproteobacteria</taxon>
        <taxon>Nitrosomonadales</taxon>
        <taxon>Sulfuricellaceae</taxon>
        <taxon>Sulfuriferula</taxon>
    </lineage>
</organism>
<protein>
    <submittedName>
        <fullName evidence="1">Uncharacterized protein</fullName>
    </submittedName>
</protein>
<name>A0A512L3V2_9PROT</name>
<sequence length="332" mass="36340">MRRPPPSLPRQQRGALLILLVIALGILAVTAFVGMLSSSDIQNQQNKTTAAALAEAKAAMIGFALANQDTPGGLPYPDRAKDGNYDGHGDCVTYNFSNSQLLGKFPTLVEDGCTNPGIPAFETDPRDATGERVWYAVSQNLVKRAGGNFLTINTHTLATSQYWLTVRDQNGNVLSNQAAFIIMAPDVALATQNRAGATPTAQNFLDNYTVNGITYKNWDIDFGFISAPPINNSTNQFNDRLLYVTASELANRLVDRVAGEIRRRLPHPFPTTSTFDTSSYPSWYTNDWSGITHYTQTDGDHATISFDNCASIFIFTWTSPGPIDMTRSPKQC</sequence>
<keyword evidence="2" id="KW-1185">Reference proteome</keyword>
<dbReference type="EMBL" id="BKAD01000003">
    <property type="protein sequence ID" value="GEP29132.1"/>
    <property type="molecule type" value="Genomic_DNA"/>
</dbReference>
<accession>A0A512L3V2</accession>
<dbReference type="AlphaFoldDB" id="A0A512L3V2"/>
<comment type="caution">
    <text evidence="1">The sequence shown here is derived from an EMBL/GenBank/DDBJ whole genome shotgun (WGS) entry which is preliminary data.</text>
</comment>
<dbReference type="RefSeq" id="WP_147070008.1">
    <property type="nucleotide sequence ID" value="NZ_AP021884.1"/>
</dbReference>
<dbReference type="Proteomes" id="UP000321337">
    <property type="component" value="Unassembled WGS sequence"/>
</dbReference>
<evidence type="ECO:0000313" key="1">
    <source>
        <dbReference type="EMBL" id="GEP29132.1"/>
    </source>
</evidence>
<reference evidence="1 2" key="1">
    <citation type="submission" date="2019-07" db="EMBL/GenBank/DDBJ databases">
        <title>Whole genome shotgun sequence of Thiobacillus plumbophilus NBRC 107929.</title>
        <authorList>
            <person name="Hosoyama A."/>
            <person name="Uohara A."/>
            <person name="Ohji S."/>
            <person name="Ichikawa N."/>
        </authorList>
    </citation>
    <scope>NUCLEOTIDE SEQUENCE [LARGE SCALE GENOMIC DNA]</scope>
    <source>
        <strain evidence="1 2">NBRC 107929</strain>
    </source>
</reference>
<evidence type="ECO:0000313" key="2">
    <source>
        <dbReference type="Proteomes" id="UP000321337"/>
    </source>
</evidence>
<proteinExistence type="predicted"/>
<gene>
    <name evidence="1" type="ORF">TPL01_02700</name>
</gene>
<dbReference type="OrthoDB" id="8532329at2"/>